<feature type="domain" description="HD Cas3-type" evidence="10">
    <location>
        <begin position="6"/>
        <end position="234"/>
    </location>
</feature>
<dbReference type="GO" id="GO:0003676">
    <property type="term" value="F:nucleic acid binding"/>
    <property type="evidence" value="ECO:0007669"/>
    <property type="project" value="InterPro"/>
</dbReference>
<evidence type="ECO:0000256" key="6">
    <source>
        <dbReference type="ARBA" id="ARBA00022801"/>
    </source>
</evidence>
<keyword evidence="5" id="KW-0547">Nucleotide-binding</keyword>
<name>A0A8A0RKR5_9FIRM</name>
<keyword evidence="4" id="KW-0479">Metal-binding</keyword>
<dbReference type="Gene3D" id="3.40.50.300">
    <property type="entry name" value="P-loop containing nucleotide triphosphate hydrolases"/>
    <property type="match status" value="2"/>
</dbReference>
<dbReference type="SUPFAM" id="SSF52540">
    <property type="entry name" value="P-loop containing nucleoside triphosphate hydrolases"/>
    <property type="match status" value="1"/>
</dbReference>
<reference evidence="11" key="1">
    <citation type="submission" date="2020-07" db="EMBL/GenBank/DDBJ databases">
        <title>Koleobacter methoxysyntrophicus gen. nov., sp. nov., a novel anaerobic bacterium isolated from deep subsurface oil field and proposal of Koleobacterales ord. nov. in the phylum Firmicutes.</title>
        <authorList>
            <person name="Sakamoto S."/>
            <person name="Tamaki H."/>
        </authorList>
    </citation>
    <scope>NUCLEOTIDE SEQUENCE</scope>
    <source>
        <strain evidence="11">NRmbB1</strain>
    </source>
</reference>
<evidence type="ECO:0000256" key="1">
    <source>
        <dbReference type="ARBA" id="ARBA00006847"/>
    </source>
</evidence>
<dbReference type="NCBIfam" id="TIGR01596">
    <property type="entry name" value="cas3_HD"/>
    <property type="match status" value="1"/>
</dbReference>
<keyword evidence="8" id="KW-0067">ATP-binding</keyword>
<dbReference type="CDD" id="cd09641">
    <property type="entry name" value="Cas3''_I"/>
    <property type="match status" value="1"/>
</dbReference>
<evidence type="ECO:0000256" key="4">
    <source>
        <dbReference type="ARBA" id="ARBA00022723"/>
    </source>
</evidence>
<gene>
    <name evidence="11" type="ORF">H0A61_00624</name>
</gene>
<dbReference type="EMBL" id="CP059066">
    <property type="protein sequence ID" value="QSQ08304.1"/>
    <property type="molecule type" value="Genomic_DNA"/>
</dbReference>
<evidence type="ECO:0000313" key="12">
    <source>
        <dbReference type="Proteomes" id="UP000662904"/>
    </source>
</evidence>
<dbReference type="RefSeq" id="WP_206708523.1">
    <property type="nucleotide sequence ID" value="NZ_CP059066.1"/>
</dbReference>
<keyword evidence="6" id="KW-0378">Hydrolase</keyword>
<comment type="similarity">
    <text evidence="2">In the central section; belongs to the CRISPR-associated helicase Cas3 family.</text>
</comment>
<evidence type="ECO:0000259" key="10">
    <source>
        <dbReference type="PROSITE" id="PS51643"/>
    </source>
</evidence>
<proteinExistence type="inferred from homology"/>
<evidence type="ECO:0000256" key="9">
    <source>
        <dbReference type="ARBA" id="ARBA00023118"/>
    </source>
</evidence>
<dbReference type="InterPro" id="IPR006483">
    <property type="entry name" value="CRISPR-assoc_Cas3_HD"/>
</dbReference>
<dbReference type="Pfam" id="PF22590">
    <property type="entry name" value="Cas3-like_C_2"/>
    <property type="match status" value="1"/>
</dbReference>
<dbReference type="Gene3D" id="1.10.3210.30">
    <property type="match status" value="1"/>
</dbReference>
<dbReference type="NCBIfam" id="TIGR01587">
    <property type="entry name" value="cas3_core"/>
    <property type="match status" value="1"/>
</dbReference>
<keyword evidence="9" id="KW-0051">Antiviral defense</keyword>
<dbReference type="InterPro" id="IPR054712">
    <property type="entry name" value="Cas3-like_dom"/>
</dbReference>
<dbReference type="CDD" id="cd17930">
    <property type="entry name" value="DEXHc_cas3"/>
    <property type="match status" value="1"/>
</dbReference>
<dbReference type="PROSITE" id="PS51643">
    <property type="entry name" value="HD_CAS3"/>
    <property type="match status" value="1"/>
</dbReference>
<organism evidence="11 12">
    <name type="scientific">Koleobacter methoxysyntrophicus</name>
    <dbReference type="NCBI Taxonomy" id="2751313"/>
    <lineage>
        <taxon>Bacteria</taxon>
        <taxon>Bacillati</taxon>
        <taxon>Bacillota</taxon>
        <taxon>Clostridia</taxon>
        <taxon>Koleobacterales</taxon>
        <taxon>Koleobacteraceae</taxon>
        <taxon>Koleobacter</taxon>
    </lineage>
</organism>
<keyword evidence="3" id="KW-0540">Nuclease</keyword>
<keyword evidence="12" id="KW-1185">Reference proteome</keyword>
<keyword evidence="7" id="KW-0347">Helicase</keyword>
<accession>A0A8A0RKR5</accession>
<evidence type="ECO:0000256" key="7">
    <source>
        <dbReference type="ARBA" id="ARBA00022806"/>
    </source>
</evidence>
<dbReference type="InterPro" id="IPR006474">
    <property type="entry name" value="Helicase_Cas3_CRISPR-ass_core"/>
</dbReference>
<sequence>MIKEFYSHIDRLLKDHLKNVGKEAGRMLDHPALPARILLSKAAYFTGLSHDLGKFTSYFQRHLNGERVESKMSNHAFVSAVMGGYITIKRLGEFPDMPERKFIPLLSFLAIHRHHGNLKDPRELLPRTRKCLNKWPEDIKRLDNKFYGPFRAMEAQLRDFCNNWDNIYGDLKELGIAVEVEEFIKKQPVVEVFTELEKIYFELERLHREDERMAARLCLWGQLLFSALVDADKFSAANVERLQRGYLQEDLVERYIVQNFPKPRHELDKLRSEFHKGVREKVKQLLQGNDDWHLLSITASTGMGKTFAALDAALRIRNALEGKWGKDYVPRIIYALPFINIIEQNYEEYHKVLSSQLGQEYKSSPERYLLRHHYLAEVSYSSDNEKKPVEEALLLTESWESEIVVTTFVQVFQTIIGYRNKFLKKLHNLIGAIVILDEVQSLPVEYWDLTNKIFQILCDEMGLIILQITATQPMIFPKSSMRELYTNYKRLFEYQNRTVLNVDLGEKSGDMWAEWVLELYGRHSSVMVVVNTIRSSIDLYKKIKERVEGFGVEPYKLSAPSNNEWLVYLSTNITPDQRRKRLKDLKNLLKNNCGRAILISTQVVEAGVDIDFPSVVREIGPFDSIVQVSGRCNREGQRDMGFVYVGCFENGQASHVYGGVHITAARNILKGIEKKYPEGINEKNYMAIVEKYFNIVKENSSKEQSQKLWSAYIKLIYDSLEQGALSEFELLEHLEQIPVCVPLTAEDEEWLLEVYAKEVLSEQKPFTERRLAAIKFKKRFHDMTIRPLLCRAVNNLPISLNKSGSIRWIPIRDREFFYDIEYGFKWLPEDKSVWCL</sequence>
<dbReference type="AlphaFoldDB" id="A0A8A0RKR5"/>
<dbReference type="Pfam" id="PF00270">
    <property type="entry name" value="DEAD"/>
    <property type="match status" value="1"/>
</dbReference>
<dbReference type="GO" id="GO:0051607">
    <property type="term" value="P:defense response to virus"/>
    <property type="evidence" value="ECO:0007669"/>
    <property type="project" value="UniProtKB-KW"/>
</dbReference>
<dbReference type="InterPro" id="IPR011545">
    <property type="entry name" value="DEAD/DEAH_box_helicase_dom"/>
</dbReference>
<dbReference type="InterPro" id="IPR027417">
    <property type="entry name" value="P-loop_NTPase"/>
</dbReference>
<comment type="similarity">
    <text evidence="1">In the N-terminal section; belongs to the CRISPR-associated nuclease Cas3-HD family.</text>
</comment>
<evidence type="ECO:0000256" key="8">
    <source>
        <dbReference type="ARBA" id="ARBA00022840"/>
    </source>
</evidence>
<dbReference type="GO" id="GO:0005524">
    <property type="term" value="F:ATP binding"/>
    <property type="evidence" value="ECO:0007669"/>
    <property type="project" value="UniProtKB-KW"/>
</dbReference>
<dbReference type="GO" id="GO:0004386">
    <property type="term" value="F:helicase activity"/>
    <property type="evidence" value="ECO:0007669"/>
    <property type="project" value="UniProtKB-KW"/>
</dbReference>
<dbReference type="GO" id="GO:0016787">
    <property type="term" value="F:hydrolase activity"/>
    <property type="evidence" value="ECO:0007669"/>
    <property type="project" value="UniProtKB-KW"/>
</dbReference>
<dbReference type="GO" id="GO:0004518">
    <property type="term" value="F:nuclease activity"/>
    <property type="evidence" value="ECO:0007669"/>
    <property type="project" value="UniProtKB-KW"/>
</dbReference>
<evidence type="ECO:0000256" key="2">
    <source>
        <dbReference type="ARBA" id="ARBA00009046"/>
    </source>
</evidence>
<protein>
    <recommendedName>
        <fullName evidence="10">HD Cas3-type domain-containing protein</fullName>
    </recommendedName>
</protein>
<evidence type="ECO:0000313" key="11">
    <source>
        <dbReference type="EMBL" id="QSQ08304.1"/>
    </source>
</evidence>
<dbReference type="GO" id="GO:0046872">
    <property type="term" value="F:metal ion binding"/>
    <property type="evidence" value="ECO:0007669"/>
    <property type="project" value="UniProtKB-KW"/>
</dbReference>
<dbReference type="Proteomes" id="UP000662904">
    <property type="component" value="Chromosome"/>
</dbReference>
<dbReference type="KEGG" id="kme:H0A61_00624"/>
<evidence type="ECO:0000256" key="3">
    <source>
        <dbReference type="ARBA" id="ARBA00022722"/>
    </source>
</evidence>
<dbReference type="InterPro" id="IPR038257">
    <property type="entry name" value="CRISPR-assoc_Cas3_HD_sf"/>
</dbReference>
<evidence type="ECO:0000256" key="5">
    <source>
        <dbReference type="ARBA" id="ARBA00022741"/>
    </source>
</evidence>